<dbReference type="Proteomes" id="UP000287243">
    <property type="component" value="Chromosome"/>
</dbReference>
<evidence type="ECO:0000313" key="3">
    <source>
        <dbReference type="Proteomes" id="UP000287243"/>
    </source>
</evidence>
<dbReference type="AlphaFoldDB" id="A0A410P583"/>
<accession>A0A410P583</accession>
<reference evidence="2 3" key="1">
    <citation type="submission" date="2017-01" db="EMBL/GenBank/DDBJ databases">
        <title>First insights into the biology of 'candidatus Vampirococcus archaeovorus'.</title>
        <authorList>
            <person name="Kizina J."/>
            <person name="Jordan S."/>
            <person name="Stueber K."/>
            <person name="Reinhardt R."/>
            <person name="Harder J."/>
        </authorList>
    </citation>
    <scope>NUCLEOTIDE SEQUENCE [LARGE SCALE GENOMIC DNA]</scope>
    <source>
        <strain evidence="2 3">LiM</strain>
    </source>
</reference>
<evidence type="ECO:0000256" key="1">
    <source>
        <dbReference type="SAM" id="MobiDB-lite"/>
    </source>
</evidence>
<feature type="compositionally biased region" description="Polar residues" evidence="1">
    <location>
        <begin position="45"/>
        <end position="58"/>
    </location>
</feature>
<evidence type="ECO:0000313" key="2">
    <source>
        <dbReference type="EMBL" id="QAT17283.1"/>
    </source>
</evidence>
<organism evidence="2 3">
    <name type="scientific">Velamenicoccus archaeovorus</name>
    <dbReference type="NCBI Taxonomy" id="1930593"/>
    <lineage>
        <taxon>Bacteria</taxon>
        <taxon>Pseudomonadati</taxon>
        <taxon>Candidatus Omnitrophota</taxon>
        <taxon>Candidatus Velamenicoccus</taxon>
    </lineage>
</organism>
<dbReference type="KEGG" id="vai:BU251_05830"/>
<name>A0A410P583_VELA1</name>
<dbReference type="EMBL" id="CP019384">
    <property type="protein sequence ID" value="QAT17283.1"/>
    <property type="molecule type" value="Genomic_DNA"/>
</dbReference>
<proteinExistence type="predicted"/>
<keyword evidence="3" id="KW-1185">Reference proteome</keyword>
<feature type="region of interest" description="Disordered" evidence="1">
    <location>
        <begin position="35"/>
        <end position="65"/>
    </location>
</feature>
<protein>
    <submittedName>
        <fullName evidence="2">Uncharacterized protein</fullName>
    </submittedName>
</protein>
<gene>
    <name evidence="2" type="ORF">BU251_05830</name>
</gene>
<sequence>MLRANITNAPFSTMKRSFTEPPINNGHIWRPRFETDVRRDDEGVSSATRRGGATQQQAKDGPPPRGWILFKMECGDPSLLGWTLLEMECGGPLFLGWTLLGYDGVVRPWRSAATTPASSLLVSLQNRRSQMVHYLSEVQ</sequence>